<evidence type="ECO:0000313" key="1">
    <source>
        <dbReference type="EMBL" id="PXV62209.1"/>
    </source>
</evidence>
<evidence type="ECO:0000313" key="2">
    <source>
        <dbReference type="Proteomes" id="UP000247973"/>
    </source>
</evidence>
<protein>
    <submittedName>
        <fullName evidence="1">WbqC-like protein</fullName>
    </submittedName>
</protein>
<reference evidence="1 2" key="1">
    <citation type="submission" date="2018-03" db="EMBL/GenBank/DDBJ databases">
        <title>Genomic Encyclopedia of Archaeal and Bacterial Type Strains, Phase II (KMG-II): from individual species to whole genera.</title>
        <authorList>
            <person name="Goeker M."/>
        </authorList>
    </citation>
    <scope>NUCLEOTIDE SEQUENCE [LARGE SCALE GENOMIC DNA]</scope>
    <source>
        <strain evidence="1 2">DSM 100214</strain>
    </source>
</reference>
<organism evidence="1 2">
    <name type="scientific">Dysgonomonas alginatilytica</name>
    <dbReference type="NCBI Taxonomy" id="1605892"/>
    <lineage>
        <taxon>Bacteria</taxon>
        <taxon>Pseudomonadati</taxon>
        <taxon>Bacteroidota</taxon>
        <taxon>Bacteroidia</taxon>
        <taxon>Bacteroidales</taxon>
        <taxon>Dysgonomonadaceae</taxon>
        <taxon>Dysgonomonas</taxon>
    </lineage>
</organism>
<gene>
    <name evidence="1" type="ORF">CLV62_12132</name>
</gene>
<dbReference type="InterPro" id="IPR014985">
    <property type="entry name" value="WbqC"/>
</dbReference>
<dbReference type="Pfam" id="PF08889">
    <property type="entry name" value="WbqC"/>
    <property type="match status" value="1"/>
</dbReference>
<dbReference type="EMBL" id="QICL01000021">
    <property type="protein sequence ID" value="PXV62209.1"/>
    <property type="molecule type" value="Genomic_DNA"/>
</dbReference>
<dbReference type="OrthoDB" id="1523452at2"/>
<name>A0A2V3PSZ4_9BACT</name>
<comment type="caution">
    <text evidence="1">The sequence shown here is derived from an EMBL/GenBank/DDBJ whole genome shotgun (WGS) entry which is preliminary data.</text>
</comment>
<proteinExistence type="predicted"/>
<dbReference type="AlphaFoldDB" id="A0A2V3PSZ4"/>
<dbReference type="Proteomes" id="UP000247973">
    <property type="component" value="Unassembled WGS sequence"/>
</dbReference>
<dbReference type="RefSeq" id="WP_110311558.1">
    <property type="nucleotide sequence ID" value="NZ_QICL01000021.1"/>
</dbReference>
<keyword evidence="2" id="KW-1185">Reference proteome</keyword>
<accession>A0A2V3PSZ4</accession>
<sequence length="211" mass="24894">MSIYLSTAYLAPIEYYSKLLNEDVFIEQHENYVKQTYRNRCTILSANGPMTLSIPIESSGGKKCPIRDICIAEHGNWRHLHWNALISAYNSTPFFEYYQDDFRPFYEKSYKYLFDFNKELRDLICRLIDIDTSGLRYTDEFKLELGSEDFRSKISPKTDWRMADSDFESIPYYQIFDQRFGFTENLSIVDLLFNMGNESLIVLSKSIKKTS</sequence>